<evidence type="ECO:0000313" key="8">
    <source>
        <dbReference type="Proteomes" id="UP000266861"/>
    </source>
</evidence>
<dbReference type="OrthoDB" id="2415659at2759"/>
<dbReference type="Gene3D" id="3.30.200.20">
    <property type="entry name" value="Phosphorylase Kinase, domain 1"/>
    <property type="match status" value="1"/>
</dbReference>
<evidence type="ECO:0000256" key="1">
    <source>
        <dbReference type="ARBA" id="ARBA00004340"/>
    </source>
</evidence>
<dbReference type="InterPro" id="IPR049229">
    <property type="entry name" value="DUF6826"/>
</dbReference>
<evidence type="ECO:0008006" key="9">
    <source>
        <dbReference type="Google" id="ProtNLM"/>
    </source>
</evidence>
<dbReference type="Pfam" id="PF20147">
    <property type="entry name" value="Crinkler"/>
    <property type="match status" value="1"/>
</dbReference>
<evidence type="ECO:0000259" key="5">
    <source>
        <dbReference type="Pfam" id="PF20147"/>
    </source>
</evidence>
<dbReference type="GO" id="GO:0005524">
    <property type="term" value="F:ATP binding"/>
    <property type="evidence" value="ECO:0007669"/>
    <property type="project" value="UniProtKB-UniRule"/>
</dbReference>
<dbReference type="GO" id="GO:0005576">
    <property type="term" value="C:extracellular region"/>
    <property type="evidence" value="ECO:0007669"/>
    <property type="project" value="UniProtKB-SubCell"/>
</dbReference>
<protein>
    <recommendedName>
        <fullName evidence="9">Protein kinase domain-containing protein</fullName>
    </recommendedName>
</protein>
<evidence type="ECO:0000256" key="4">
    <source>
        <dbReference type="PROSITE-ProRule" id="PRU10141"/>
    </source>
</evidence>
<feature type="domain" description="Crinkler effector protein N-terminal" evidence="5">
    <location>
        <begin position="5"/>
        <end position="109"/>
    </location>
</feature>
<keyword evidence="4" id="KW-0067">ATP-binding</keyword>
<feature type="domain" description="DUF6826" evidence="6">
    <location>
        <begin position="236"/>
        <end position="330"/>
    </location>
</feature>
<comment type="caution">
    <text evidence="7">The sequence shown here is derived from an EMBL/GenBank/DDBJ whole genome shotgun (WGS) entry which is preliminary data.</text>
</comment>
<keyword evidence="3" id="KW-0964">Secreted</keyword>
<name>A0A397J5D6_9GLOM</name>
<dbReference type="EMBL" id="PQFF01000114">
    <property type="protein sequence ID" value="RHZ81236.1"/>
    <property type="molecule type" value="Genomic_DNA"/>
</dbReference>
<evidence type="ECO:0000256" key="3">
    <source>
        <dbReference type="ARBA" id="ARBA00022525"/>
    </source>
</evidence>
<dbReference type="InterPro" id="IPR017441">
    <property type="entry name" value="Protein_kinase_ATP_BS"/>
</dbReference>
<reference evidence="7 8" key="1">
    <citation type="submission" date="2018-08" db="EMBL/GenBank/DDBJ databases">
        <title>Genome and evolution of the arbuscular mycorrhizal fungus Diversispora epigaea (formerly Glomus versiforme) and its bacterial endosymbionts.</title>
        <authorList>
            <person name="Sun X."/>
            <person name="Fei Z."/>
            <person name="Harrison M."/>
        </authorList>
    </citation>
    <scope>NUCLEOTIDE SEQUENCE [LARGE SCALE GENOMIC DNA]</scope>
    <source>
        <strain evidence="7 8">IT104</strain>
    </source>
</reference>
<keyword evidence="8" id="KW-1185">Reference proteome</keyword>
<keyword evidence="4" id="KW-0547">Nucleotide-binding</keyword>
<dbReference type="GO" id="GO:0043657">
    <property type="term" value="C:host cell"/>
    <property type="evidence" value="ECO:0007669"/>
    <property type="project" value="UniProtKB-SubCell"/>
</dbReference>
<accession>A0A397J5D6</accession>
<dbReference type="AlphaFoldDB" id="A0A397J5D6"/>
<evidence type="ECO:0000256" key="2">
    <source>
        <dbReference type="ARBA" id="ARBA00004613"/>
    </source>
</evidence>
<dbReference type="InterPro" id="IPR011009">
    <property type="entry name" value="Kinase-like_dom_sf"/>
</dbReference>
<dbReference type="SUPFAM" id="SSF56112">
    <property type="entry name" value="Protein kinase-like (PK-like)"/>
    <property type="match status" value="1"/>
</dbReference>
<evidence type="ECO:0000313" key="7">
    <source>
        <dbReference type="EMBL" id="RHZ81236.1"/>
    </source>
</evidence>
<evidence type="ECO:0000259" key="6">
    <source>
        <dbReference type="Pfam" id="PF20713"/>
    </source>
</evidence>
<dbReference type="Pfam" id="PF20713">
    <property type="entry name" value="DUF6826"/>
    <property type="match status" value="1"/>
</dbReference>
<sequence length="507" mass="57779">MSDNISFFCLVKDDPKKNAFEVEIEKNKTVSFLKEKIKEKLHPLFENIAAKDIVLWKVNVPFDDEAMEVDIVLENKEEIGVQELSRPTRKISNVFIEDITDDSIQIIIERPSAGQGNSPDVFSLINDLKSGQKELKVEIESGQKKLKFEIESGQRELKSEIESGQKELKSEMESGFRKVQNVMDATLYSPGMLTETDKGKEVQEKGTLIDFPLNVTTSTKSSGPGRFLNPPENEDEKALQNYFIKECISLEFFEPISKKLKLIVKDTHNSPLLGTRKPDFVFIPKDSYLDYLNVIAVGEIKKPASGNFRSADIGQAVSFGEKLLQLQPRRRFAFVILTDCIKINIYRVTRVNDHQNSITLFKYEYTTTQFLKNNNSNNNNGWKYLVTFMESTPYNLGWIEPSLKFGNETVNLVKSVGIGRTSIVYEGEYNNELVAVKMAKKVDYLPCFEREKSVLKELSALNSPHIPKILFENIDTLVMTPRGVKVNNLQEKDIKDIIITLKNVHSH</sequence>
<proteinExistence type="predicted"/>
<comment type="subcellular location">
    <subcellularLocation>
        <location evidence="1">Host cell</location>
    </subcellularLocation>
    <subcellularLocation>
        <location evidence="2">Secreted</location>
    </subcellularLocation>
</comment>
<dbReference type="PROSITE" id="PS00107">
    <property type="entry name" value="PROTEIN_KINASE_ATP"/>
    <property type="match status" value="1"/>
</dbReference>
<dbReference type="InterPro" id="IPR045379">
    <property type="entry name" value="Crinkler_N"/>
</dbReference>
<dbReference type="Proteomes" id="UP000266861">
    <property type="component" value="Unassembled WGS sequence"/>
</dbReference>
<feature type="binding site" evidence="4">
    <location>
        <position position="441"/>
    </location>
    <ligand>
        <name>ATP</name>
        <dbReference type="ChEBI" id="CHEBI:30616"/>
    </ligand>
</feature>
<dbReference type="STRING" id="1348612.A0A397J5D6"/>
<gene>
    <name evidence="7" type="ORF">Glove_122g89</name>
</gene>
<organism evidence="7 8">
    <name type="scientific">Diversispora epigaea</name>
    <dbReference type="NCBI Taxonomy" id="1348612"/>
    <lineage>
        <taxon>Eukaryota</taxon>
        <taxon>Fungi</taxon>
        <taxon>Fungi incertae sedis</taxon>
        <taxon>Mucoromycota</taxon>
        <taxon>Glomeromycotina</taxon>
        <taxon>Glomeromycetes</taxon>
        <taxon>Diversisporales</taxon>
        <taxon>Diversisporaceae</taxon>
        <taxon>Diversispora</taxon>
    </lineage>
</organism>